<organism evidence="1">
    <name type="scientific">freshwater metagenome</name>
    <dbReference type="NCBI Taxonomy" id="449393"/>
    <lineage>
        <taxon>unclassified sequences</taxon>
        <taxon>metagenomes</taxon>
        <taxon>ecological metagenomes</taxon>
    </lineage>
</organism>
<sequence length="165" mass="18236">MDDLLDAFQRAWTERRRAAFREVCAPDLHWTDPSSPEPLYGPDALADRAAQLWQAFPDANVQSAGERLSDGRFVAVPVLVSGIQRGSLSGIPATNRMITVHAVLYCELDPPREKLWRIRAFFDAYDATVQLGVLPKRGSLGERAILAVRGFGLRRSGGEDLDETG</sequence>
<dbReference type="InterPro" id="IPR032710">
    <property type="entry name" value="NTF2-like_dom_sf"/>
</dbReference>
<dbReference type="GO" id="GO:0030638">
    <property type="term" value="P:polyketide metabolic process"/>
    <property type="evidence" value="ECO:0007669"/>
    <property type="project" value="InterPro"/>
</dbReference>
<protein>
    <submittedName>
        <fullName evidence="1">Unannotated protein</fullName>
    </submittedName>
</protein>
<evidence type="ECO:0000313" key="1">
    <source>
        <dbReference type="EMBL" id="CAB4341691.1"/>
    </source>
</evidence>
<dbReference type="SUPFAM" id="SSF54427">
    <property type="entry name" value="NTF2-like"/>
    <property type="match status" value="1"/>
</dbReference>
<dbReference type="Gene3D" id="3.10.450.50">
    <property type="match status" value="1"/>
</dbReference>
<gene>
    <name evidence="1" type="ORF">UFOPK3547_00633</name>
</gene>
<dbReference type="EMBL" id="CAESAN010000040">
    <property type="protein sequence ID" value="CAB4341691.1"/>
    <property type="molecule type" value="Genomic_DNA"/>
</dbReference>
<accession>A0A6J5ZGD4</accession>
<dbReference type="InterPro" id="IPR009959">
    <property type="entry name" value="Cyclase_SnoaL-like"/>
</dbReference>
<dbReference type="Pfam" id="PF07366">
    <property type="entry name" value="SnoaL"/>
    <property type="match status" value="1"/>
</dbReference>
<dbReference type="AlphaFoldDB" id="A0A6J5ZGD4"/>
<name>A0A6J5ZGD4_9ZZZZ</name>
<reference evidence="1" key="1">
    <citation type="submission" date="2020-05" db="EMBL/GenBank/DDBJ databases">
        <authorList>
            <person name="Chiriac C."/>
            <person name="Salcher M."/>
            <person name="Ghai R."/>
            <person name="Kavagutti S V."/>
        </authorList>
    </citation>
    <scope>NUCLEOTIDE SEQUENCE</scope>
</reference>
<proteinExistence type="predicted"/>